<protein>
    <recommendedName>
        <fullName evidence="1">Sulfotransferase domain-containing protein</fullName>
    </recommendedName>
</protein>
<dbReference type="RefSeq" id="WP_007253728.1">
    <property type="nucleotide sequence ID" value="NZ_CH724107.1"/>
</dbReference>
<organism evidence="2 3">
    <name type="scientific">Oceanicola granulosus (strain ATCC BAA-861 / DSM 15982 / KCTC 12143 / HTCC2516)</name>
    <dbReference type="NCBI Taxonomy" id="314256"/>
    <lineage>
        <taxon>Bacteria</taxon>
        <taxon>Pseudomonadati</taxon>
        <taxon>Pseudomonadota</taxon>
        <taxon>Alphaproteobacteria</taxon>
        <taxon>Rhodobacterales</taxon>
        <taxon>Roseobacteraceae</taxon>
        <taxon>Oceanicola</taxon>
    </lineage>
</organism>
<dbReference type="GO" id="GO:0008146">
    <property type="term" value="F:sulfotransferase activity"/>
    <property type="evidence" value="ECO:0007669"/>
    <property type="project" value="InterPro"/>
</dbReference>
<dbReference type="InterPro" id="IPR000863">
    <property type="entry name" value="Sulfotransferase_dom"/>
</dbReference>
<dbReference type="eggNOG" id="ENOG5032SD4">
    <property type="taxonomic scope" value="Bacteria"/>
</dbReference>
<sequence length="268" mass="30284">MSTPRFLCIATHHKTGTVWMRRTFLKFAEAEGIPFLRMSRPATIAELPEEGPALVTNWSARFPFEMFLHPEARFVHMIRDPRDVLISGARYHVAAPLGNERWLAAPRAALGGKSYQEHIAALPDFAAQLRFEMAGKHAETLTEMLAWPYGHPHVADLRYEDMIEDVDCARFRAALEKLGVAGFDIDRLVESYWTHSLFGGIRDEGARKANVRAHVRSGRKAQWRELLPRAVAEEYAMLYGDALIRLGYARDHGWVEECRGDAEAALAG</sequence>
<dbReference type="EMBL" id="AAOT01000002">
    <property type="protein sequence ID" value="EAR52756.1"/>
    <property type="molecule type" value="Genomic_DNA"/>
</dbReference>
<evidence type="ECO:0000259" key="1">
    <source>
        <dbReference type="Pfam" id="PF00685"/>
    </source>
</evidence>
<dbReference type="OrthoDB" id="4964299at2"/>
<dbReference type="AlphaFoldDB" id="Q2CJ44"/>
<accession>Q2CJ44</accession>
<dbReference type="Gene3D" id="3.40.50.300">
    <property type="entry name" value="P-loop containing nucleotide triphosphate hydrolases"/>
    <property type="match status" value="1"/>
</dbReference>
<dbReference type="HOGENOM" id="CLU_1037605_0_0_5"/>
<gene>
    <name evidence="2" type="ORF">OG2516_00979</name>
</gene>
<dbReference type="Pfam" id="PF00685">
    <property type="entry name" value="Sulfotransfer_1"/>
    <property type="match status" value="1"/>
</dbReference>
<dbReference type="SUPFAM" id="SSF52540">
    <property type="entry name" value="P-loop containing nucleoside triphosphate hydrolases"/>
    <property type="match status" value="1"/>
</dbReference>
<reference evidence="2 3" key="1">
    <citation type="journal article" date="2010" name="J. Bacteriol.">
        <title>Genome sequences of Oceanicola granulosus HTCC2516(T) and Oceanicola batsensis HTCC2597(TDelta).</title>
        <authorList>
            <person name="Thrash J.C."/>
            <person name="Cho J.C."/>
            <person name="Vergin K.L."/>
            <person name="Giovannoni S.J."/>
        </authorList>
    </citation>
    <scope>NUCLEOTIDE SEQUENCE [LARGE SCALE GENOMIC DNA]</scope>
    <source>
        <strain evidence="3">ATCC BAA-861 / DSM 15982 / KCTC 12143 / HTCC2516</strain>
    </source>
</reference>
<keyword evidence="3" id="KW-1185">Reference proteome</keyword>
<dbReference type="InterPro" id="IPR027417">
    <property type="entry name" value="P-loop_NTPase"/>
</dbReference>
<dbReference type="Proteomes" id="UP000003635">
    <property type="component" value="Unassembled WGS sequence"/>
</dbReference>
<dbReference type="STRING" id="314256.OG2516_00979"/>
<name>Q2CJ44_OCEGH</name>
<proteinExistence type="predicted"/>
<evidence type="ECO:0000313" key="3">
    <source>
        <dbReference type="Proteomes" id="UP000003635"/>
    </source>
</evidence>
<evidence type="ECO:0000313" key="2">
    <source>
        <dbReference type="EMBL" id="EAR52756.1"/>
    </source>
</evidence>
<feature type="domain" description="Sulfotransferase" evidence="1">
    <location>
        <begin position="8"/>
        <end position="243"/>
    </location>
</feature>
<comment type="caution">
    <text evidence="2">The sequence shown here is derived from an EMBL/GenBank/DDBJ whole genome shotgun (WGS) entry which is preliminary data.</text>
</comment>